<evidence type="ECO:0000259" key="2">
    <source>
        <dbReference type="Pfam" id="PF01841"/>
    </source>
</evidence>
<gene>
    <name evidence="4" type="ORF">D7S86_10510</name>
</gene>
<accession>A0A494XYR8</accession>
<evidence type="ECO:0000313" key="5">
    <source>
        <dbReference type="Proteomes" id="UP000270342"/>
    </source>
</evidence>
<dbReference type="Proteomes" id="UP000270342">
    <property type="component" value="Unassembled WGS sequence"/>
</dbReference>
<name>A0A494XYR8_9BURK</name>
<sequence>MRDVRRRGLALMMALMVPLVAPSVVRAAQTPEDVPPATIERDTHVFTVRDDGSIDEVDETVLRANTAAGVDEIAQRDIWFDRNVDRLDVVEAETITADGRHVRVQPDQIRDVQEPRSVDAPTFTDAAIRVVIFPAVGVGSRVRLVFHKVRTHASMPNQFSHLAEPPRMPIERQRLIFDLPADKPLHADARGYTALEPQSDGRRTRYEFDYSRTQFPRQESGAIAFASYGDRLLVTTVPDYATFAATYREGARDPSATDPRVLALAATLTRHLDDPRDKARAIYDWVRANIRYVALLLGETAAQPHRVVDILANRYGDCKDHVALFGALLSAAGIRNEPALLNLGAVYTLPSVPGYGGNAINHVIVWMPDLQLFADSTAGGTAFGFLPLSVMDRPALLVDDGLLVRTPATQPLGRTARLQIRVHADGDADYAYFVEDSGASAEPERNRLRRASVQTRAAIVADRLRLTGLQGSGAMSTSALDATDGPFDTTLDGTLDNFVWTTGTTAAPALTSFSGGIASQLRTALVERTRTQPYVCTSGDFKETAVLSFAPDFTVGEIPSDLELHDVTLDYSAHYTFDSASRTLQITRALNLHFPALVCDPEAFDANRAMLLKAERDALSQIVVRAREP</sequence>
<organism evidence="4 5">
    <name type="scientific">Pararobbsia silviterrae</name>
    <dbReference type="NCBI Taxonomy" id="1792498"/>
    <lineage>
        <taxon>Bacteria</taxon>
        <taxon>Pseudomonadati</taxon>
        <taxon>Pseudomonadota</taxon>
        <taxon>Betaproteobacteria</taxon>
        <taxon>Burkholderiales</taxon>
        <taxon>Burkholderiaceae</taxon>
        <taxon>Pararobbsia</taxon>
    </lineage>
</organism>
<dbReference type="InterPro" id="IPR038765">
    <property type="entry name" value="Papain-like_cys_pep_sf"/>
</dbReference>
<dbReference type="SUPFAM" id="SSF54001">
    <property type="entry name" value="Cysteine proteinases"/>
    <property type="match status" value="1"/>
</dbReference>
<dbReference type="Gene3D" id="3.10.620.30">
    <property type="match status" value="1"/>
</dbReference>
<keyword evidence="5" id="KW-1185">Reference proteome</keyword>
<proteinExistence type="predicted"/>
<evidence type="ECO:0000256" key="1">
    <source>
        <dbReference type="SAM" id="SignalP"/>
    </source>
</evidence>
<dbReference type="InterPro" id="IPR024618">
    <property type="entry name" value="DUF3857"/>
</dbReference>
<feature type="signal peptide" evidence="1">
    <location>
        <begin position="1"/>
        <end position="27"/>
    </location>
</feature>
<keyword evidence="1" id="KW-0732">Signal</keyword>
<dbReference type="Pfam" id="PF12969">
    <property type="entry name" value="DUF3857"/>
    <property type="match status" value="1"/>
</dbReference>
<feature type="domain" description="DUF3857" evidence="3">
    <location>
        <begin position="51"/>
        <end position="212"/>
    </location>
</feature>
<reference evidence="4 5" key="1">
    <citation type="submission" date="2018-10" db="EMBL/GenBank/DDBJ databases">
        <title>Robbsia sp. DHC34, isolated from soil.</title>
        <authorList>
            <person name="Gao Z.-H."/>
            <person name="Qiu L.-H."/>
        </authorList>
    </citation>
    <scope>NUCLEOTIDE SEQUENCE [LARGE SCALE GENOMIC DNA]</scope>
    <source>
        <strain evidence="4 5">DHC34</strain>
    </source>
</reference>
<feature type="chain" id="PRO_5019792170" evidence="1">
    <location>
        <begin position="28"/>
        <end position="629"/>
    </location>
</feature>
<dbReference type="Gene3D" id="2.60.40.3140">
    <property type="match status" value="1"/>
</dbReference>
<evidence type="ECO:0000313" key="4">
    <source>
        <dbReference type="EMBL" id="RKP55657.1"/>
    </source>
</evidence>
<dbReference type="RefSeq" id="WP_121086170.1">
    <property type="nucleotide sequence ID" value="NZ_RBZU01000004.1"/>
</dbReference>
<dbReference type="AlphaFoldDB" id="A0A494XYR8"/>
<dbReference type="OrthoDB" id="103430at2"/>
<dbReference type="EMBL" id="RBZU01000004">
    <property type="protein sequence ID" value="RKP55657.1"/>
    <property type="molecule type" value="Genomic_DNA"/>
</dbReference>
<protein>
    <submittedName>
        <fullName evidence="4">DUF3857 domain-containing protein</fullName>
    </submittedName>
</protein>
<comment type="caution">
    <text evidence="4">The sequence shown here is derived from an EMBL/GenBank/DDBJ whole genome shotgun (WGS) entry which is preliminary data.</text>
</comment>
<evidence type="ECO:0000259" key="3">
    <source>
        <dbReference type="Pfam" id="PF12969"/>
    </source>
</evidence>
<feature type="domain" description="Transglutaminase-like" evidence="2">
    <location>
        <begin position="263"/>
        <end position="335"/>
    </location>
</feature>
<dbReference type="Pfam" id="PF01841">
    <property type="entry name" value="Transglut_core"/>
    <property type="match status" value="1"/>
</dbReference>
<dbReference type="InterPro" id="IPR002931">
    <property type="entry name" value="Transglutaminase-like"/>
</dbReference>